<evidence type="ECO:0000256" key="2">
    <source>
        <dbReference type="ARBA" id="ARBA00022630"/>
    </source>
</evidence>
<dbReference type="InterPro" id="IPR002938">
    <property type="entry name" value="FAD-bd"/>
</dbReference>
<evidence type="ECO:0000313" key="7">
    <source>
        <dbReference type="EMBL" id="KAK0608963.1"/>
    </source>
</evidence>
<proteinExistence type="inferred from homology"/>
<evidence type="ECO:0000313" key="8">
    <source>
        <dbReference type="Proteomes" id="UP001175001"/>
    </source>
</evidence>
<dbReference type="PRINTS" id="PR00420">
    <property type="entry name" value="RNGMNOXGNASE"/>
</dbReference>
<dbReference type="AlphaFoldDB" id="A0AA39TUT5"/>
<dbReference type="InterPro" id="IPR036188">
    <property type="entry name" value="FAD/NAD-bd_sf"/>
</dbReference>
<evidence type="ECO:0000256" key="1">
    <source>
        <dbReference type="ARBA" id="ARBA00007992"/>
    </source>
</evidence>
<evidence type="ECO:0000256" key="5">
    <source>
        <dbReference type="ARBA" id="ARBA00023033"/>
    </source>
</evidence>
<evidence type="ECO:0000256" key="3">
    <source>
        <dbReference type="ARBA" id="ARBA00022827"/>
    </source>
</evidence>
<protein>
    <submittedName>
        <fullName evidence="7">FAD-dependent monooxygenase OpS4</fullName>
    </submittedName>
</protein>
<evidence type="ECO:0000259" key="6">
    <source>
        <dbReference type="Pfam" id="PF01494"/>
    </source>
</evidence>
<dbReference type="Proteomes" id="UP001175001">
    <property type="component" value="Unassembled WGS sequence"/>
</dbReference>
<dbReference type="Pfam" id="PF01494">
    <property type="entry name" value="FAD_binding_3"/>
    <property type="match status" value="1"/>
</dbReference>
<comment type="similarity">
    <text evidence="1">Belongs to the paxM FAD-dependent monooxygenase family.</text>
</comment>
<dbReference type="SUPFAM" id="SSF54373">
    <property type="entry name" value="FAD-linked reductases, C-terminal domain"/>
    <property type="match status" value="1"/>
</dbReference>
<dbReference type="PANTHER" id="PTHR13789">
    <property type="entry name" value="MONOOXYGENASE"/>
    <property type="match status" value="1"/>
</dbReference>
<keyword evidence="2" id="KW-0285">Flavoprotein</keyword>
<gene>
    <name evidence="7" type="primary">OpS4_2</name>
    <name evidence="7" type="ORF">DIS24_g12637</name>
</gene>
<organism evidence="7 8">
    <name type="scientific">Lasiodiplodia hormozganensis</name>
    <dbReference type="NCBI Taxonomy" id="869390"/>
    <lineage>
        <taxon>Eukaryota</taxon>
        <taxon>Fungi</taxon>
        <taxon>Dikarya</taxon>
        <taxon>Ascomycota</taxon>
        <taxon>Pezizomycotina</taxon>
        <taxon>Dothideomycetes</taxon>
        <taxon>Dothideomycetes incertae sedis</taxon>
        <taxon>Botryosphaeriales</taxon>
        <taxon>Botryosphaeriaceae</taxon>
        <taxon>Lasiodiplodia</taxon>
    </lineage>
</organism>
<dbReference type="EMBL" id="JAUJDW010000336">
    <property type="protein sequence ID" value="KAK0608963.1"/>
    <property type="molecule type" value="Genomic_DNA"/>
</dbReference>
<sequence length="280" mass="30959">MLGDLVVAADGIHSEGRKAVLGDRDQPPVLTGLAAYRATIPAEKIKGDTDTAWMMDSYIQNGWFGPARHVVAYTIAGGDCINVVLIHPEPSDPSTWRQETALEDMKKQFVGWEPSVTKLVSLIDRTLKWPMIAGQALERWVSESGKVVIVGDAAHAMLPFMSQGGAQAVEDGASLATLISSISSKSELLAALHVFEDLRIPRTAQVQQASFVNGRIFHFQDGPEQRARDEAMRDEAEGRHYIQSPNGLSDPTTQIWLYSYDAEEETRKAWEKEKRQDAKL</sequence>
<keyword evidence="3" id="KW-0274">FAD</keyword>
<keyword evidence="8" id="KW-1185">Reference proteome</keyword>
<accession>A0AA39TUT5</accession>
<dbReference type="GO" id="GO:0071949">
    <property type="term" value="F:FAD binding"/>
    <property type="evidence" value="ECO:0007669"/>
    <property type="project" value="InterPro"/>
</dbReference>
<name>A0AA39TUT5_9PEZI</name>
<comment type="caution">
    <text evidence="7">The sequence shown here is derived from an EMBL/GenBank/DDBJ whole genome shotgun (WGS) entry which is preliminary data.</text>
</comment>
<evidence type="ECO:0000256" key="4">
    <source>
        <dbReference type="ARBA" id="ARBA00023002"/>
    </source>
</evidence>
<keyword evidence="5 7" id="KW-0503">Monooxygenase</keyword>
<dbReference type="InterPro" id="IPR050493">
    <property type="entry name" value="FAD-dep_Monooxygenase_BioMet"/>
</dbReference>
<dbReference type="SUPFAM" id="SSF51905">
    <property type="entry name" value="FAD/NAD(P)-binding domain"/>
    <property type="match status" value="1"/>
</dbReference>
<reference evidence="7" key="1">
    <citation type="submission" date="2023-06" db="EMBL/GenBank/DDBJ databases">
        <title>Multi-omics analyses reveal the molecular pathogenesis toolkit of Lasiodiplodia hormozganensis, a cross-kingdom pathogen.</title>
        <authorList>
            <person name="Felix C."/>
            <person name="Meneses R."/>
            <person name="Goncalves M.F.M."/>
            <person name="Tilleman L."/>
            <person name="Duarte A.S."/>
            <person name="Jorrin-Novo J.V."/>
            <person name="Van De Peer Y."/>
            <person name="Deforce D."/>
            <person name="Van Nieuwerburgh F."/>
            <person name="Esteves A.C."/>
            <person name="Alves A."/>
        </authorList>
    </citation>
    <scope>NUCLEOTIDE SEQUENCE</scope>
    <source>
        <strain evidence="7">CBS 339.90</strain>
    </source>
</reference>
<dbReference type="PANTHER" id="PTHR13789:SF306">
    <property type="entry name" value="HYDROXYLASE, PUTATIVE-RELATED"/>
    <property type="match status" value="1"/>
</dbReference>
<feature type="domain" description="FAD-binding" evidence="6">
    <location>
        <begin position="4"/>
        <end position="189"/>
    </location>
</feature>
<dbReference type="GO" id="GO:0004497">
    <property type="term" value="F:monooxygenase activity"/>
    <property type="evidence" value="ECO:0007669"/>
    <property type="project" value="UniProtKB-KW"/>
</dbReference>
<keyword evidence="4" id="KW-0560">Oxidoreductase</keyword>
<dbReference type="Gene3D" id="3.50.50.60">
    <property type="entry name" value="FAD/NAD(P)-binding domain"/>
    <property type="match status" value="1"/>
</dbReference>